<keyword evidence="3 8" id="KW-0812">Transmembrane</keyword>
<dbReference type="AlphaFoldDB" id="A0A4R1HUH8"/>
<feature type="domain" description="ABC3 transporter permease C-terminal" evidence="9">
    <location>
        <begin position="262"/>
        <end position="377"/>
    </location>
</feature>
<dbReference type="Proteomes" id="UP000295560">
    <property type="component" value="Unassembled WGS sequence"/>
</dbReference>
<keyword evidence="2" id="KW-1003">Cell membrane</keyword>
<feature type="domain" description="ABC3 transporter permease C-terminal" evidence="9">
    <location>
        <begin position="697"/>
        <end position="814"/>
    </location>
</feature>
<sequence length="823" mass="84904">MRTVVLASLRTYARRYVAAGVAVAVSVAFVAVVGVLVSGALAGIMQTDGSPFRAADVVVEADPDVPHRSPACCPELMDPAVAIGLVDRLGNDAGATGRVQVPAETGSGTPLGTGDGRGETTVGPIADAPDMRWQKLVAGRFPAGPGEAVMHVWDAQSQKIAVGDRVRVGVGGGAGGAGTTDLAVVGLVESPSTWTQASLYVTWAQYAQWRGHPSFHVGEIAVRGNPGPLPPGTVAIPAMRYVTDSLTRLNNGTDAFAVMGVVFTGAALLVSALVIANTFAVLFARREREFALLRCVGATRRQVTGSVRHEAAAVGALASLAGTLAGVGLGYGLVAVLGAPLAVPALPVPWLAGAFALGLLVTLGASWLPTRLVVRVHPLAALRPQPVLDARTATGRVRLATAALLLVAGLALLAAAVLRHDRVLMLTGGATLFIGVLLVGPRLVPPLVRVAGTLLGPGARPATRNAVRNPRRTATTTAALMVGVTLAVAVLTGMATWRTAMDDHRDTRLPIDATLASLDRPLPAELPDEVRSIPGVEQTLVVDGAVARISAWDAPIAVVAAPDAGKVARDGGEFTHVQPGTIVLDHEAFRGPHSELRIPPGGRVTVRAGDRQVELTVVRLGGWGRAGVVAPQTLAQLTDTPRPHVLWVRTADDADRLRLTGALNDLAGTVDAQFSDRLQVRAVSDRQLDVLTWSLLAFIGVSLAVAVVGIANTLGLSALERAHEHALLRALGLTRRGLRRLLATEALLLAVVATALGTVLGIGFAWAAYRAVVRPALTEAAIVVPWMSLGAVLVGAVLVGPLAAILPAHRAARVAPAAGLSPD</sequence>
<evidence type="ECO:0000256" key="6">
    <source>
        <dbReference type="ARBA" id="ARBA00038076"/>
    </source>
</evidence>
<dbReference type="PANTHER" id="PTHR30572:SF4">
    <property type="entry name" value="ABC TRANSPORTER PERMEASE YTRF"/>
    <property type="match status" value="1"/>
</dbReference>
<keyword evidence="5 8" id="KW-0472">Membrane</keyword>
<gene>
    <name evidence="10" type="ORF">EV378_0379</name>
</gene>
<dbReference type="GO" id="GO:0005886">
    <property type="term" value="C:plasma membrane"/>
    <property type="evidence" value="ECO:0007669"/>
    <property type="project" value="UniProtKB-SubCell"/>
</dbReference>
<reference evidence="10 11" key="1">
    <citation type="submission" date="2019-03" db="EMBL/GenBank/DDBJ databases">
        <title>Sequencing the genomes of 1000 actinobacteria strains.</title>
        <authorList>
            <person name="Klenk H.-P."/>
        </authorList>
    </citation>
    <scope>NUCLEOTIDE SEQUENCE [LARGE SCALE GENOMIC DNA]</scope>
    <source>
        <strain evidence="10 11">DSM 44969</strain>
    </source>
</reference>
<dbReference type="PANTHER" id="PTHR30572">
    <property type="entry name" value="MEMBRANE COMPONENT OF TRANSPORTER-RELATED"/>
    <property type="match status" value="1"/>
</dbReference>
<feature type="transmembrane region" description="Helical" evidence="8">
    <location>
        <begin position="746"/>
        <end position="769"/>
    </location>
</feature>
<feature type="transmembrane region" description="Helical" evidence="8">
    <location>
        <begin position="255"/>
        <end position="284"/>
    </location>
</feature>
<comment type="caution">
    <text evidence="10">The sequence shown here is derived from an EMBL/GenBank/DDBJ whole genome shotgun (WGS) entry which is preliminary data.</text>
</comment>
<dbReference type="Pfam" id="PF02687">
    <property type="entry name" value="FtsX"/>
    <property type="match status" value="2"/>
</dbReference>
<dbReference type="RefSeq" id="WP_132421033.1">
    <property type="nucleotide sequence ID" value="NZ_SMFZ01000001.1"/>
</dbReference>
<dbReference type="GO" id="GO:0022857">
    <property type="term" value="F:transmembrane transporter activity"/>
    <property type="evidence" value="ECO:0007669"/>
    <property type="project" value="TreeGrafter"/>
</dbReference>
<keyword evidence="11" id="KW-1185">Reference proteome</keyword>
<dbReference type="InterPro" id="IPR050250">
    <property type="entry name" value="Macrolide_Exporter_MacB"/>
</dbReference>
<evidence type="ECO:0000313" key="10">
    <source>
        <dbReference type="EMBL" id="TCK24605.1"/>
    </source>
</evidence>
<feature type="transmembrane region" description="Helical" evidence="8">
    <location>
        <begin position="21"/>
        <end position="45"/>
    </location>
</feature>
<proteinExistence type="inferred from homology"/>
<feature type="region of interest" description="Disordered" evidence="7">
    <location>
        <begin position="98"/>
        <end position="118"/>
    </location>
</feature>
<comment type="similarity">
    <text evidence="6">Belongs to the ABC-4 integral membrane protein family.</text>
</comment>
<evidence type="ECO:0000256" key="3">
    <source>
        <dbReference type="ARBA" id="ARBA00022692"/>
    </source>
</evidence>
<keyword evidence="4 8" id="KW-1133">Transmembrane helix</keyword>
<evidence type="ECO:0000256" key="2">
    <source>
        <dbReference type="ARBA" id="ARBA00022475"/>
    </source>
</evidence>
<protein>
    <submittedName>
        <fullName evidence="10">Putative ABC transport system permease protein</fullName>
    </submittedName>
</protein>
<evidence type="ECO:0000256" key="4">
    <source>
        <dbReference type="ARBA" id="ARBA00022989"/>
    </source>
</evidence>
<evidence type="ECO:0000313" key="11">
    <source>
        <dbReference type="Proteomes" id="UP000295560"/>
    </source>
</evidence>
<dbReference type="EMBL" id="SMFZ01000001">
    <property type="protein sequence ID" value="TCK24605.1"/>
    <property type="molecule type" value="Genomic_DNA"/>
</dbReference>
<comment type="subcellular location">
    <subcellularLocation>
        <location evidence="1">Cell membrane</location>
        <topology evidence="1">Multi-pass membrane protein</topology>
    </subcellularLocation>
</comment>
<feature type="transmembrane region" description="Helical" evidence="8">
    <location>
        <begin position="348"/>
        <end position="368"/>
    </location>
</feature>
<feature type="transmembrane region" description="Helical" evidence="8">
    <location>
        <begin position="690"/>
        <end position="711"/>
    </location>
</feature>
<evidence type="ECO:0000256" key="1">
    <source>
        <dbReference type="ARBA" id="ARBA00004651"/>
    </source>
</evidence>
<organism evidence="10 11">
    <name type="scientific">Pseudonocardia endophytica</name>
    <dbReference type="NCBI Taxonomy" id="401976"/>
    <lineage>
        <taxon>Bacteria</taxon>
        <taxon>Bacillati</taxon>
        <taxon>Actinomycetota</taxon>
        <taxon>Actinomycetes</taxon>
        <taxon>Pseudonocardiales</taxon>
        <taxon>Pseudonocardiaceae</taxon>
        <taxon>Pseudonocardia</taxon>
    </lineage>
</organism>
<evidence type="ECO:0000256" key="5">
    <source>
        <dbReference type="ARBA" id="ARBA00023136"/>
    </source>
</evidence>
<feature type="transmembrane region" description="Helical" evidence="8">
    <location>
        <begin position="424"/>
        <end position="444"/>
    </location>
</feature>
<feature type="transmembrane region" description="Helical" evidence="8">
    <location>
        <begin position="399"/>
        <end position="418"/>
    </location>
</feature>
<dbReference type="InterPro" id="IPR003838">
    <property type="entry name" value="ABC3_permease_C"/>
</dbReference>
<evidence type="ECO:0000256" key="7">
    <source>
        <dbReference type="SAM" id="MobiDB-lite"/>
    </source>
</evidence>
<feature type="transmembrane region" description="Helical" evidence="8">
    <location>
        <begin position="311"/>
        <end position="336"/>
    </location>
</feature>
<dbReference type="OrthoDB" id="9780560at2"/>
<feature type="transmembrane region" description="Helical" evidence="8">
    <location>
        <begin position="781"/>
        <end position="806"/>
    </location>
</feature>
<evidence type="ECO:0000256" key="8">
    <source>
        <dbReference type="SAM" id="Phobius"/>
    </source>
</evidence>
<feature type="transmembrane region" description="Helical" evidence="8">
    <location>
        <begin position="478"/>
        <end position="497"/>
    </location>
</feature>
<name>A0A4R1HUH8_PSEEN</name>
<accession>A0A4R1HUH8</accession>
<evidence type="ECO:0000259" key="9">
    <source>
        <dbReference type="Pfam" id="PF02687"/>
    </source>
</evidence>